<dbReference type="GeneID" id="48847723"/>
<dbReference type="Gene3D" id="3.90.1150.10">
    <property type="entry name" value="Aspartate Aminotransferase, domain 1"/>
    <property type="match status" value="1"/>
</dbReference>
<evidence type="ECO:0000259" key="2">
    <source>
        <dbReference type="Pfam" id="PF00266"/>
    </source>
</evidence>
<keyword evidence="3" id="KW-0032">Aminotransferase</keyword>
<organism evidence="3 4">
    <name type="scientific">Photorhabdus laumondii subsp. laumondii</name>
    <name type="common">Photorhabdus luminescens subsp. laumondii</name>
    <dbReference type="NCBI Taxonomy" id="141679"/>
    <lineage>
        <taxon>Bacteria</taxon>
        <taxon>Pseudomonadati</taxon>
        <taxon>Pseudomonadota</taxon>
        <taxon>Gammaproteobacteria</taxon>
        <taxon>Enterobacterales</taxon>
        <taxon>Morganellaceae</taxon>
        <taxon>Photorhabdus</taxon>
    </lineage>
</organism>
<dbReference type="Gene3D" id="3.40.640.10">
    <property type="entry name" value="Type I PLP-dependent aspartate aminotransferase-like (Major domain)"/>
    <property type="match status" value="1"/>
</dbReference>
<evidence type="ECO:0000313" key="4">
    <source>
        <dbReference type="Proteomes" id="UP000479300"/>
    </source>
</evidence>
<protein>
    <submittedName>
        <fullName evidence="3">Aminotransferase class V-fold PLP-dependent enzyme</fullName>
    </submittedName>
</protein>
<dbReference type="InterPro" id="IPR015424">
    <property type="entry name" value="PyrdxlP-dep_Trfase"/>
</dbReference>
<name>A0A6L9JJ54_PHOLM</name>
<accession>A0A6L9JJ54</accession>
<dbReference type="InterPro" id="IPR000192">
    <property type="entry name" value="Aminotrans_V_dom"/>
</dbReference>
<dbReference type="SUPFAM" id="SSF53383">
    <property type="entry name" value="PLP-dependent transferases"/>
    <property type="match status" value="1"/>
</dbReference>
<evidence type="ECO:0000313" key="3">
    <source>
        <dbReference type="EMBL" id="NDL37746.1"/>
    </source>
</evidence>
<reference evidence="3 4" key="1">
    <citation type="submission" date="2019-12" db="EMBL/GenBank/DDBJ databases">
        <title>Engineering Photorhabdus to improve their lethality against agricultural pests.</title>
        <authorList>
            <person name="Machado R.A.R."/>
        </authorList>
    </citation>
    <scope>NUCLEOTIDE SEQUENCE [LARGE SCALE GENOMIC DNA]</scope>
    <source>
        <strain evidence="3 4">EN01</strain>
    </source>
</reference>
<dbReference type="EMBL" id="WSFA01000004">
    <property type="protein sequence ID" value="NDL37746.1"/>
    <property type="molecule type" value="Genomic_DNA"/>
</dbReference>
<dbReference type="InterPro" id="IPR015421">
    <property type="entry name" value="PyrdxlP-dep_Trfase_major"/>
</dbReference>
<dbReference type="PANTHER" id="PTHR43586">
    <property type="entry name" value="CYSTEINE DESULFURASE"/>
    <property type="match status" value="1"/>
</dbReference>
<gene>
    <name evidence="3" type="ORF">GPY51_02745</name>
</gene>
<evidence type="ECO:0000256" key="1">
    <source>
        <dbReference type="ARBA" id="ARBA00022898"/>
    </source>
</evidence>
<dbReference type="PANTHER" id="PTHR43586:SF15">
    <property type="entry name" value="BLR3095 PROTEIN"/>
    <property type="match status" value="1"/>
</dbReference>
<comment type="caution">
    <text evidence="3">The sequence shown here is derived from an EMBL/GenBank/DDBJ whole genome shotgun (WGS) entry which is preliminary data.</text>
</comment>
<dbReference type="RefSeq" id="WP_011145740.1">
    <property type="nucleotide sequence ID" value="NZ_CAWPGE010000014.1"/>
</dbReference>
<dbReference type="Proteomes" id="UP000479300">
    <property type="component" value="Unassembled WGS sequence"/>
</dbReference>
<keyword evidence="1" id="KW-0663">Pyridoxal phosphate</keyword>
<dbReference type="KEGG" id="plum:A4R40_07220"/>
<dbReference type="InterPro" id="IPR015422">
    <property type="entry name" value="PyrdxlP-dep_Trfase_small"/>
</dbReference>
<dbReference type="OMA" id="RVSPHIY"/>
<dbReference type="AlphaFoldDB" id="A0A6L9JJ54"/>
<keyword evidence="3" id="KW-0808">Transferase</keyword>
<proteinExistence type="predicted"/>
<sequence>MYSPQAFRDNYFSGLHGLVHLASCSISPRSQFLDAAMETMLVDMAKNELAWVYFERQTEQARRLFAEFIGADASQIAILPNATIAAYQVISTLVANSGEQILCTEDEFPSLSHVWLQQASRGLVTRCIESQVSDESFVTITCAMLGSNTCLVSVPLASFRTGRRYPVELITELANQSQVPILVDAYQGLGAEKINVSELNCDYLICGSMKYMLGLPGIAFLYVKDGIRNTVALGLTGWQGRKEPFAFNPSLVDFPDCAKRFETGTPAVPALYAASSALTALLTLDFEQGRLHIQTLVELAIDILEKGDVTIVKVPGTLFSAHIALLVPNVPALDTHLKQHKIITSPRGEMLRLAFHHFNTADEVVQTCRLICAYFKTQIW</sequence>
<feature type="domain" description="Aminotransferase class V" evidence="2">
    <location>
        <begin position="54"/>
        <end position="310"/>
    </location>
</feature>
<dbReference type="Pfam" id="PF00266">
    <property type="entry name" value="Aminotran_5"/>
    <property type="match status" value="1"/>
</dbReference>
<dbReference type="GO" id="GO:0008483">
    <property type="term" value="F:transaminase activity"/>
    <property type="evidence" value="ECO:0007669"/>
    <property type="project" value="UniProtKB-KW"/>
</dbReference>